<sequence length="28" mass="3384">MQDYRASRLCKHYNQSSQRLLEVMSKNP</sequence>
<organism evidence="1">
    <name type="scientific">Rhizophora mucronata</name>
    <name type="common">Asiatic mangrove</name>
    <dbReference type="NCBI Taxonomy" id="61149"/>
    <lineage>
        <taxon>Eukaryota</taxon>
        <taxon>Viridiplantae</taxon>
        <taxon>Streptophyta</taxon>
        <taxon>Embryophyta</taxon>
        <taxon>Tracheophyta</taxon>
        <taxon>Spermatophyta</taxon>
        <taxon>Magnoliopsida</taxon>
        <taxon>eudicotyledons</taxon>
        <taxon>Gunneridae</taxon>
        <taxon>Pentapetalae</taxon>
        <taxon>rosids</taxon>
        <taxon>fabids</taxon>
        <taxon>Malpighiales</taxon>
        <taxon>Rhizophoraceae</taxon>
        <taxon>Rhizophora</taxon>
    </lineage>
</organism>
<protein>
    <submittedName>
        <fullName evidence="1">Uncharacterized protein</fullName>
    </submittedName>
</protein>
<reference evidence="1" key="1">
    <citation type="submission" date="2018-02" db="EMBL/GenBank/DDBJ databases">
        <title>Rhizophora mucronata_Transcriptome.</title>
        <authorList>
            <person name="Meera S.P."/>
            <person name="Sreeshan A."/>
            <person name="Augustine A."/>
        </authorList>
    </citation>
    <scope>NUCLEOTIDE SEQUENCE</scope>
    <source>
        <tissue evidence="1">Leaf</tissue>
    </source>
</reference>
<proteinExistence type="predicted"/>
<evidence type="ECO:0000313" key="1">
    <source>
        <dbReference type="EMBL" id="MBX45129.1"/>
    </source>
</evidence>
<accession>A0A2P2NRK6</accession>
<name>A0A2P2NRK6_RHIMU</name>
<dbReference type="EMBL" id="GGEC01064645">
    <property type="protein sequence ID" value="MBX45129.1"/>
    <property type="molecule type" value="Transcribed_RNA"/>
</dbReference>
<dbReference type="AlphaFoldDB" id="A0A2P2NRK6"/>